<feature type="non-terminal residue" evidence="1">
    <location>
        <position position="1"/>
    </location>
</feature>
<evidence type="ECO:0000313" key="2">
    <source>
        <dbReference type="Proteomes" id="UP000799118"/>
    </source>
</evidence>
<keyword evidence="2" id="KW-1185">Reference proteome</keyword>
<dbReference type="AlphaFoldDB" id="A0A6A4I0G3"/>
<dbReference type="EMBL" id="ML769436">
    <property type="protein sequence ID" value="KAE9402265.1"/>
    <property type="molecule type" value="Genomic_DNA"/>
</dbReference>
<dbReference type="Proteomes" id="UP000799118">
    <property type="component" value="Unassembled WGS sequence"/>
</dbReference>
<dbReference type="OrthoDB" id="3221235at2759"/>
<feature type="non-terminal residue" evidence="1">
    <location>
        <position position="120"/>
    </location>
</feature>
<evidence type="ECO:0008006" key="3">
    <source>
        <dbReference type="Google" id="ProtNLM"/>
    </source>
</evidence>
<gene>
    <name evidence="1" type="ORF">BT96DRAFT_778919</name>
</gene>
<name>A0A6A4I0G3_9AGAR</name>
<sequence>SVIQTNYAPTAEELVRSKVLLSNSQLQLSQLESEVARVQSVLDDSSHRREIVKKYNESHRALMSPIRRLPTEMLSEIFLRCLPVHYPVGDVSQAPLLLTFISREWRQTAIGTPSLWRSLH</sequence>
<reference evidence="1" key="1">
    <citation type="journal article" date="2019" name="Environ. Microbiol.">
        <title>Fungal ecological strategies reflected in gene transcription - a case study of two litter decomposers.</title>
        <authorList>
            <person name="Barbi F."/>
            <person name="Kohler A."/>
            <person name="Barry K."/>
            <person name="Baskaran P."/>
            <person name="Daum C."/>
            <person name="Fauchery L."/>
            <person name="Ihrmark K."/>
            <person name="Kuo A."/>
            <person name="LaButti K."/>
            <person name="Lipzen A."/>
            <person name="Morin E."/>
            <person name="Grigoriev I.V."/>
            <person name="Henrissat B."/>
            <person name="Lindahl B."/>
            <person name="Martin F."/>
        </authorList>
    </citation>
    <scope>NUCLEOTIDE SEQUENCE</scope>
    <source>
        <strain evidence="1">JB14</strain>
    </source>
</reference>
<accession>A0A6A4I0G3</accession>
<dbReference type="Gene3D" id="1.20.1280.50">
    <property type="match status" value="1"/>
</dbReference>
<organism evidence="1 2">
    <name type="scientific">Gymnopus androsaceus JB14</name>
    <dbReference type="NCBI Taxonomy" id="1447944"/>
    <lineage>
        <taxon>Eukaryota</taxon>
        <taxon>Fungi</taxon>
        <taxon>Dikarya</taxon>
        <taxon>Basidiomycota</taxon>
        <taxon>Agaricomycotina</taxon>
        <taxon>Agaricomycetes</taxon>
        <taxon>Agaricomycetidae</taxon>
        <taxon>Agaricales</taxon>
        <taxon>Marasmiineae</taxon>
        <taxon>Omphalotaceae</taxon>
        <taxon>Gymnopus</taxon>
    </lineage>
</organism>
<evidence type="ECO:0000313" key="1">
    <source>
        <dbReference type="EMBL" id="KAE9402265.1"/>
    </source>
</evidence>
<protein>
    <recommendedName>
        <fullName evidence="3">F-box domain-containing protein</fullName>
    </recommendedName>
</protein>
<proteinExistence type="predicted"/>